<dbReference type="Proteomes" id="UP000185151">
    <property type="component" value="Unassembled WGS sequence"/>
</dbReference>
<keyword evidence="2" id="KW-1185">Reference proteome</keyword>
<sequence length="1364" mass="152331">MHPEYHIPRAASLKGDSQLAGTRMLSDWRDLDAYVLLGEPGSGKTVAFQTEALANGEDALYVTVRDFVTLGLPPSAAGKTLFIDALDERRSDSTSPLASLDEVRAVLQSAGCPRFRLSCREADWIRGGASDLVRVSPSGSVETLWLEPLSEFEITELLTKWTPTRLANPATFLMEAEQRRLAPLLGNPLLLNLLVDAVRDGKWPDSRSATYAAACAMLAREHNATHLEMRLTRRNTPPNRIASSAGKLFAVMLVANCTAIYIGTEGVAPQDSFHIDDLPEEFPLDRQTALMALDSKLFVSDGDLRRPVHRTIGEYLAGKTIGELVSQKGLPVQRVLAVISGADFQTVDPLRGLYAWMTLGCRQDRELLIARDPLGLVLYGDVYSFSIGEKTKLLTALRDEGARLPWLRNENWEAHPFAALGTHDMSDIFARYLQSDARDTGHEALLDCILDAILYGEPFPDLGETLERVGRDDTHPDKVRIGALSAWLKDNTFSAAAAKTLCQDILQGRVVDNYDELIGVLLDRLYPDHMSTAEVLEFCQPPKQPSLIGQYRMFWAVHFMRRLPGEDVPGAADFFAGTLCTQEARDDEDVPQQRYEGIRELAEKVLVRAVLEYGDAVDSTRLLRWLAIGLDKYGSAVLSTDAGGKVAGWFGRQPEVLRSVFLEEVSRIRADPRDGRYHYGNVDECFFRAPKPRDWFTWLLAEAIDADEEDFARYCLQSATYAAVNMASHFDIDLEALEKWIKANDLRWPSANDWKIEQTAWALDSYQRREYHRKRDEQKRKAGERAERQLRIAPQLLDAYQGKGNPGLLRDIGLAYRGLFYDIKGDTGTERVRDFLVVSESDAARAVSGLKLVLSNFGLPRIDDILHLFAARKVYTVSSAALLAAELAIQDDLSAYLAWSTELMESLVGFHMLESIGPKPVWFLAIAALQPVVIANLVSRCWRAQASAVPRTDPLYFLRENEAPTEFVRHLLPQLVEAMGPAPDERQLHFFTNVLLTAAARHLSLEARSALLKSILERTGLSLEVETSVRVALVGLDPEKEIRRLERSILASPRGPFVLAESVQRQEGDFFDMLRARPAINARVISLLVTQPSSPSTLWNGSPPSQLSGTIDRLLNLLSASPAPVAGAELVRLRGLSTMDAWQIRLDGLMFEQRRLARNALFVAPSPAAVALMLANRAPANSRDMAELLRDHLIYFARRIQFEETNWLDLFYEADGNGGEKPKDENTCRDILLGLLRDRIALRDVQLEKESVSAAERRADMQTTVIVQSERRISPVEIKKDSHPEVWSAWRDQLEPRYMRSPAAGDVGMYLVLWFGHRTKRGPGGQKPQSAREMAENLDALIPAAYVPNIVGLVIDLSRQLSRT</sequence>
<reference evidence="1 2" key="1">
    <citation type="submission" date="2016-11" db="EMBL/GenBank/DDBJ databases">
        <authorList>
            <person name="Jaros S."/>
            <person name="Januszkiewicz K."/>
            <person name="Wedrychowicz H."/>
        </authorList>
    </citation>
    <scope>NUCLEOTIDE SEQUENCE [LARGE SCALE GENOMIC DNA]</scope>
    <source>
        <strain evidence="1 2">GAS95</strain>
    </source>
</reference>
<dbReference type="EMBL" id="FSRU01000002">
    <property type="protein sequence ID" value="SIO59833.1"/>
    <property type="molecule type" value="Genomic_DNA"/>
</dbReference>
<evidence type="ECO:0000313" key="1">
    <source>
        <dbReference type="EMBL" id="SIO59833.1"/>
    </source>
</evidence>
<name>A0A1N6KTI1_9BURK</name>
<accession>A0A1N6KTI1</accession>
<protein>
    <submittedName>
        <fullName evidence="1">Uncharacterized protein</fullName>
    </submittedName>
</protein>
<proteinExistence type="predicted"/>
<evidence type="ECO:0000313" key="2">
    <source>
        <dbReference type="Proteomes" id="UP000185151"/>
    </source>
</evidence>
<organism evidence="1 2">
    <name type="scientific">Paraburkholderia phenazinium</name>
    <dbReference type="NCBI Taxonomy" id="60549"/>
    <lineage>
        <taxon>Bacteria</taxon>
        <taxon>Pseudomonadati</taxon>
        <taxon>Pseudomonadota</taxon>
        <taxon>Betaproteobacteria</taxon>
        <taxon>Burkholderiales</taxon>
        <taxon>Burkholderiaceae</taxon>
        <taxon>Paraburkholderia</taxon>
    </lineage>
</organism>
<gene>
    <name evidence="1" type="ORF">SAMN05444165_4653</name>
</gene>